<protein>
    <submittedName>
        <fullName evidence="2">CAZy families GT2 protein</fullName>
    </submittedName>
</protein>
<feature type="transmembrane region" description="Helical" evidence="1">
    <location>
        <begin position="15"/>
        <end position="36"/>
    </location>
</feature>
<evidence type="ECO:0000256" key="1">
    <source>
        <dbReference type="SAM" id="Phobius"/>
    </source>
</evidence>
<keyword evidence="1" id="KW-1133">Transmembrane helix</keyword>
<keyword evidence="1" id="KW-0812">Transmembrane</keyword>
<organism evidence="2">
    <name type="scientific">uncultured Oenococcus sp</name>
    <dbReference type="NCBI Taxonomy" id="1225883"/>
    <lineage>
        <taxon>Bacteria</taxon>
        <taxon>Bacillati</taxon>
        <taxon>Bacillota</taxon>
        <taxon>Bacilli</taxon>
        <taxon>Lactobacillales</taxon>
        <taxon>Lactobacillaceae</taxon>
        <taxon>Oenococcus</taxon>
        <taxon>environmental samples</taxon>
    </lineage>
</organism>
<dbReference type="AlphaFoldDB" id="A0A060BNJ1"/>
<keyword evidence="1" id="KW-0472">Membrane</keyword>
<proteinExistence type="predicted"/>
<evidence type="ECO:0000313" key="2">
    <source>
        <dbReference type="EMBL" id="AIA85858.1"/>
    </source>
</evidence>
<sequence length="105" mass="12562">LLRPFPDEKAYYSKLWWVVLTFPIYNLINSIIRLIGSINLITRPTKWNSEKFSVERKLVYKRIRMDLKSLKRKKRMSKLQQTYKVKAYVNASHAMRWANGVGQKT</sequence>
<reference evidence="2" key="1">
    <citation type="journal article" date="2013" name="Environ. Microbiol.">
        <title>Seasonally variable intestinal metagenomes of the red palm weevil (Rhynchophorus ferrugineus).</title>
        <authorList>
            <person name="Jia S."/>
            <person name="Zhang X."/>
            <person name="Zhang G."/>
            <person name="Yin A."/>
            <person name="Zhang S."/>
            <person name="Li F."/>
            <person name="Wang L."/>
            <person name="Zhao D."/>
            <person name="Yun Q."/>
            <person name="Tala"/>
            <person name="Wang J."/>
            <person name="Sun G."/>
            <person name="Baabdullah M."/>
            <person name="Yu X."/>
            <person name="Hu S."/>
            <person name="Al-Mssallem I.S."/>
            <person name="Yu J."/>
        </authorList>
    </citation>
    <scope>NUCLEOTIDE SEQUENCE</scope>
</reference>
<name>A0A060BNJ1_9LACO</name>
<feature type="non-terminal residue" evidence="2">
    <location>
        <position position="1"/>
    </location>
</feature>
<accession>A0A060BNJ1</accession>
<dbReference type="EMBL" id="KF118596">
    <property type="protein sequence ID" value="AIA85858.1"/>
    <property type="molecule type" value="Genomic_DNA"/>
</dbReference>